<sequence length="379" mass="40473">MNQKIYLDNNASTPLAPQVLQTMLECLSENVGNPSSIHSFGQASRAKLVNARHSLASYLKVPPDEIIFTSGGTEGINLLIKGLLEQKNGHVITSNVEHACIFNTLKAYEKKGQAVSWLNAGLRGAVQPEAIKAAIRPDTRLIVLTAVNGETGVKLDVASIASIAQEAKIPFVLDSVAQLGKEEISILPGVSAMCFSAHKIHGPKGVGFIWLKRGTPFISTLTGGPQEFGKRAGSENLAGIVGLASAVMLLNQELPEAAHRMRSLRDHFEATLLGNLPGVKINGQGERIANVSNLSFEGIEGETLITLLDREGIAVSHGSACSSGALEPSRILLNMGVSMDQSTSSIRFSLSRFTTAEEIDKTIATVIRLVSHLRNLMKP</sequence>
<evidence type="ECO:0000256" key="6">
    <source>
        <dbReference type="ARBA" id="ARBA00023004"/>
    </source>
</evidence>
<organism evidence="10 11">
    <name type="scientific">Parachlamydia acanthamoebae</name>
    <dbReference type="NCBI Taxonomy" id="83552"/>
    <lineage>
        <taxon>Bacteria</taxon>
        <taxon>Pseudomonadati</taxon>
        <taxon>Chlamydiota</taxon>
        <taxon>Chlamydiia</taxon>
        <taxon>Parachlamydiales</taxon>
        <taxon>Parachlamydiaceae</taxon>
        <taxon>Parachlamydia</taxon>
    </lineage>
</organism>
<comment type="cofactor">
    <cofactor evidence="1">
        <name>pyridoxal 5'-phosphate</name>
        <dbReference type="ChEBI" id="CHEBI:597326"/>
    </cofactor>
</comment>
<dbReference type="Proteomes" id="UP000031307">
    <property type="component" value="Unassembled WGS sequence"/>
</dbReference>
<dbReference type="Pfam" id="PF00266">
    <property type="entry name" value="Aminotran_5"/>
    <property type="match status" value="1"/>
</dbReference>
<dbReference type="PATRIC" id="fig|83552.4.peg.1395"/>
<feature type="domain" description="Aminotransferase class V" evidence="9">
    <location>
        <begin position="5"/>
        <end position="361"/>
    </location>
</feature>
<dbReference type="SUPFAM" id="SSF53383">
    <property type="entry name" value="PLP-dependent transferases"/>
    <property type="match status" value="1"/>
</dbReference>
<dbReference type="InterPro" id="IPR016454">
    <property type="entry name" value="Cysteine_dSase"/>
</dbReference>
<dbReference type="InterPro" id="IPR000192">
    <property type="entry name" value="Aminotrans_V_dom"/>
</dbReference>
<evidence type="ECO:0000256" key="2">
    <source>
        <dbReference type="ARBA" id="ARBA00006490"/>
    </source>
</evidence>
<proteinExistence type="inferred from homology"/>
<comment type="similarity">
    <text evidence="2">Belongs to the class-V pyridoxal-phosphate-dependent aminotransferase family. NifS/IscS subfamily.</text>
</comment>
<gene>
    <name evidence="10" type="primary">nifS</name>
    <name evidence="10" type="ORF">DB43_GG00120</name>
</gene>
<dbReference type="OMA" id="KGLYWAR"/>
<dbReference type="EMBL" id="JSAM01000076">
    <property type="protein sequence ID" value="KIA77433.1"/>
    <property type="molecule type" value="Genomic_DNA"/>
</dbReference>
<dbReference type="InterPro" id="IPR015424">
    <property type="entry name" value="PyrdxlP-dep_Trfase"/>
</dbReference>
<dbReference type="EC" id="2.8.1.7" evidence="10"/>
<keyword evidence="5" id="KW-0663">Pyridoxal phosphate</keyword>
<keyword evidence="3 10" id="KW-0808">Transferase</keyword>
<evidence type="ECO:0000256" key="7">
    <source>
        <dbReference type="ARBA" id="ARBA00023014"/>
    </source>
</evidence>
<comment type="caution">
    <text evidence="10">The sequence shown here is derived from an EMBL/GenBank/DDBJ whole genome shotgun (WGS) entry which is preliminary data.</text>
</comment>
<evidence type="ECO:0000256" key="1">
    <source>
        <dbReference type="ARBA" id="ARBA00001933"/>
    </source>
</evidence>
<evidence type="ECO:0000313" key="11">
    <source>
        <dbReference type="Proteomes" id="UP000031307"/>
    </source>
</evidence>
<dbReference type="GO" id="GO:0031071">
    <property type="term" value="F:cysteine desulfurase activity"/>
    <property type="evidence" value="ECO:0007669"/>
    <property type="project" value="UniProtKB-EC"/>
</dbReference>
<keyword evidence="4" id="KW-0479">Metal-binding</keyword>
<evidence type="ECO:0000256" key="4">
    <source>
        <dbReference type="ARBA" id="ARBA00022723"/>
    </source>
</evidence>
<evidence type="ECO:0000256" key="8">
    <source>
        <dbReference type="ARBA" id="ARBA00050776"/>
    </source>
</evidence>
<dbReference type="Gene3D" id="3.90.1150.10">
    <property type="entry name" value="Aspartate Aminotransferase, domain 1"/>
    <property type="match status" value="1"/>
</dbReference>
<dbReference type="PANTHER" id="PTHR11601">
    <property type="entry name" value="CYSTEINE DESULFURYLASE FAMILY MEMBER"/>
    <property type="match status" value="1"/>
</dbReference>
<evidence type="ECO:0000259" key="9">
    <source>
        <dbReference type="Pfam" id="PF00266"/>
    </source>
</evidence>
<comment type="catalytic activity">
    <reaction evidence="8">
        <text>(sulfur carrier)-H + L-cysteine = (sulfur carrier)-SH + L-alanine</text>
        <dbReference type="Rhea" id="RHEA:43892"/>
        <dbReference type="Rhea" id="RHEA-COMP:14737"/>
        <dbReference type="Rhea" id="RHEA-COMP:14739"/>
        <dbReference type="ChEBI" id="CHEBI:29917"/>
        <dbReference type="ChEBI" id="CHEBI:35235"/>
        <dbReference type="ChEBI" id="CHEBI:57972"/>
        <dbReference type="ChEBI" id="CHEBI:64428"/>
        <dbReference type="EC" id="2.8.1.7"/>
    </reaction>
</comment>
<dbReference type="InterPro" id="IPR015421">
    <property type="entry name" value="PyrdxlP-dep_Trfase_major"/>
</dbReference>
<accession>A0A0C1EBJ9</accession>
<dbReference type="InterPro" id="IPR015422">
    <property type="entry name" value="PyrdxlP-dep_Trfase_small"/>
</dbReference>
<reference evidence="10 11" key="1">
    <citation type="journal article" date="2014" name="Mol. Biol. Evol.">
        <title>Massive expansion of Ubiquitination-related gene families within the Chlamydiae.</title>
        <authorList>
            <person name="Domman D."/>
            <person name="Collingro A."/>
            <person name="Lagkouvardos I."/>
            <person name="Gehre L."/>
            <person name="Weinmaier T."/>
            <person name="Rattei T."/>
            <person name="Subtil A."/>
            <person name="Horn M."/>
        </authorList>
    </citation>
    <scope>NUCLEOTIDE SEQUENCE [LARGE SCALE GENOMIC DNA]</scope>
    <source>
        <strain evidence="10 11">OEW1</strain>
    </source>
</reference>
<protein>
    <submittedName>
        <fullName evidence="10">Cysteine desulfurase</fullName>
        <ecNumber evidence="10">2.8.1.7</ecNumber>
    </submittedName>
</protein>
<dbReference type="PIRSF" id="PIRSF005572">
    <property type="entry name" value="NifS"/>
    <property type="match status" value="1"/>
</dbReference>
<dbReference type="GO" id="GO:0051536">
    <property type="term" value="F:iron-sulfur cluster binding"/>
    <property type="evidence" value="ECO:0007669"/>
    <property type="project" value="UniProtKB-KW"/>
</dbReference>
<keyword evidence="7" id="KW-0411">Iron-sulfur</keyword>
<dbReference type="AlphaFoldDB" id="A0A0C1EBJ9"/>
<dbReference type="PANTHER" id="PTHR11601:SF34">
    <property type="entry name" value="CYSTEINE DESULFURASE"/>
    <property type="match status" value="1"/>
</dbReference>
<evidence type="ECO:0000256" key="3">
    <source>
        <dbReference type="ARBA" id="ARBA00022679"/>
    </source>
</evidence>
<dbReference type="Gene3D" id="1.10.260.50">
    <property type="match status" value="1"/>
</dbReference>
<name>A0A0C1EBJ9_9BACT</name>
<dbReference type="Gene3D" id="3.40.640.10">
    <property type="entry name" value="Type I PLP-dependent aspartate aminotransferase-like (Major domain)"/>
    <property type="match status" value="1"/>
</dbReference>
<dbReference type="GO" id="GO:0046872">
    <property type="term" value="F:metal ion binding"/>
    <property type="evidence" value="ECO:0007669"/>
    <property type="project" value="UniProtKB-KW"/>
</dbReference>
<evidence type="ECO:0000256" key="5">
    <source>
        <dbReference type="ARBA" id="ARBA00022898"/>
    </source>
</evidence>
<evidence type="ECO:0000313" key="10">
    <source>
        <dbReference type="EMBL" id="KIA77433.1"/>
    </source>
</evidence>
<keyword evidence="6" id="KW-0408">Iron</keyword>
<dbReference type="RefSeq" id="WP_013925249.1">
    <property type="nucleotide sequence ID" value="NZ_BAWW01000008.1"/>
</dbReference>